<keyword evidence="2" id="KW-1185">Reference proteome</keyword>
<accession>A0A3P7XRI5</accession>
<dbReference type="EMBL" id="UZAI01001355">
    <property type="protein sequence ID" value="VDO61004.1"/>
    <property type="molecule type" value="Genomic_DNA"/>
</dbReference>
<organism evidence="1 2">
    <name type="scientific">Schistosoma margrebowiei</name>
    <dbReference type="NCBI Taxonomy" id="48269"/>
    <lineage>
        <taxon>Eukaryota</taxon>
        <taxon>Metazoa</taxon>
        <taxon>Spiralia</taxon>
        <taxon>Lophotrochozoa</taxon>
        <taxon>Platyhelminthes</taxon>
        <taxon>Trematoda</taxon>
        <taxon>Digenea</taxon>
        <taxon>Strigeidida</taxon>
        <taxon>Schistosomatoidea</taxon>
        <taxon>Schistosomatidae</taxon>
        <taxon>Schistosoma</taxon>
    </lineage>
</organism>
<sequence length="78" mass="9154">MGLVNWMYLHLRVDVHSGTRTQYCSLQMPWLAVESRTRVSSCLGLVSWVYLHLRVDVHSGIRTQYRSLQTPSHYLLSY</sequence>
<name>A0A3P7XRI5_9TREM</name>
<dbReference type="Proteomes" id="UP000277204">
    <property type="component" value="Unassembled WGS sequence"/>
</dbReference>
<gene>
    <name evidence="1" type="ORF">SMRZ_LOCUS4312</name>
</gene>
<evidence type="ECO:0000313" key="2">
    <source>
        <dbReference type="Proteomes" id="UP000277204"/>
    </source>
</evidence>
<proteinExistence type="predicted"/>
<reference evidence="1 2" key="1">
    <citation type="submission" date="2018-11" db="EMBL/GenBank/DDBJ databases">
        <authorList>
            <consortium name="Pathogen Informatics"/>
        </authorList>
    </citation>
    <scope>NUCLEOTIDE SEQUENCE [LARGE SCALE GENOMIC DNA]</scope>
    <source>
        <strain evidence="1 2">Zambia</strain>
    </source>
</reference>
<protein>
    <submittedName>
        <fullName evidence="1">Uncharacterized protein</fullName>
    </submittedName>
</protein>
<dbReference type="AlphaFoldDB" id="A0A3P7XRI5"/>
<evidence type="ECO:0000313" key="1">
    <source>
        <dbReference type="EMBL" id="VDO61004.1"/>
    </source>
</evidence>